<sequence length="707" mass="77514">MTDIEASVINTLCRCKQGENKKGEDGKAHPHMPGETDVEYFLCGEPPEEPLPPEEVPQLPSRPREGLITYSAEMDLPLTEPPMRSGEVWHLCQEDGKSFEKVILSIHSNGFSIRYPDDNHPAMSIAWSPFSLVQACRLHTIQADQSQPWLRLFKVSVFHHGITHFFATHGPGADTERARWVADVSRALRILTQSLFPSFQLAVFPLPGASWTSTRLLAGYMLLYDDQGVSLVYGELHAHCDNTAGFAAYEDDACKVQVVHLAIDTNTCVSERVGIDCSCFSLGDHHFSTRTCAEKMLWLRAISNVKVKLRHLAATPTPNELRFYRAAVREQINSLPPSPEAEQPSPQAALLPRRRATLSQLPRTGPVQALPLVSTAVSVTAKQPDSGGATPNTSPTTPNGTATGPNCYVSQPLPLLKEGGSDGNELPLPLELPRSTRVALGEVGGHQLAGFGAKAPSAASKAVHANSPSCQSSSPEALKEGIRFSRVFCAMELGQHSPFPWFRRSHAEVIARPARHWMRGRPAKRAFRSAGLCSLCMLFVAIATPSWAWLGRHEEEERPKLPVMDVDLVELEVPANAAPVSFQMSKLYIPIIPEVATFLNQSDLEWSYRDENPLTGRPRFHVYVLGQPFRIKNKTVQGIHTVIELPDQVSTASCKVAAINAEAELGSEQHIGPFRAVLLVCQLADAVLGDVPGLPDGCFAFRMVEES</sequence>
<keyword evidence="3" id="KW-1185">Reference proteome</keyword>
<reference evidence="2 3" key="1">
    <citation type="submission" date="2016-02" db="EMBL/GenBank/DDBJ databases">
        <title>Genome analysis of coral dinoflagellate symbionts highlights evolutionary adaptations to a symbiotic lifestyle.</title>
        <authorList>
            <person name="Aranda M."/>
            <person name="Li Y."/>
            <person name="Liew Y.J."/>
            <person name="Baumgarten S."/>
            <person name="Simakov O."/>
            <person name="Wilson M."/>
            <person name="Piel J."/>
            <person name="Ashoor H."/>
            <person name="Bougouffa S."/>
            <person name="Bajic V.B."/>
            <person name="Ryu T."/>
            <person name="Ravasi T."/>
            <person name="Bayer T."/>
            <person name="Micklem G."/>
            <person name="Kim H."/>
            <person name="Bhak J."/>
            <person name="Lajeunesse T.C."/>
            <person name="Voolstra C.R."/>
        </authorList>
    </citation>
    <scope>NUCLEOTIDE SEQUENCE [LARGE SCALE GENOMIC DNA]</scope>
    <source>
        <strain evidence="2 3">CCMP2467</strain>
    </source>
</reference>
<dbReference type="OrthoDB" id="423754at2759"/>
<evidence type="ECO:0008006" key="4">
    <source>
        <dbReference type="Google" id="ProtNLM"/>
    </source>
</evidence>
<feature type="region of interest" description="Disordered" evidence="1">
    <location>
        <begin position="381"/>
        <end position="406"/>
    </location>
</feature>
<organism evidence="2 3">
    <name type="scientific">Symbiodinium microadriaticum</name>
    <name type="common">Dinoflagellate</name>
    <name type="synonym">Zooxanthella microadriatica</name>
    <dbReference type="NCBI Taxonomy" id="2951"/>
    <lineage>
        <taxon>Eukaryota</taxon>
        <taxon>Sar</taxon>
        <taxon>Alveolata</taxon>
        <taxon>Dinophyceae</taxon>
        <taxon>Suessiales</taxon>
        <taxon>Symbiodiniaceae</taxon>
        <taxon>Symbiodinium</taxon>
    </lineage>
</organism>
<dbReference type="AlphaFoldDB" id="A0A1Q9D5U4"/>
<evidence type="ECO:0000313" key="2">
    <source>
        <dbReference type="EMBL" id="OLP90532.1"/>
    </source>
</evidence>
<comment type="caution">
    <text evidence="2">The sequence shown here is derived from an EMBL/GenBank/DDBJ whole genome shotgun (WGS) entry which is preliminary data.</text>
</comment>
<name>A0A1Q9D5U4_SYMMI</name>
<proteinExistence type="predicted"/>
<dbReference type="Proteomes" id="UP000186817">
    <property type="component" value="Unassembled WGS sequence"/>
</dbReference>
<evidence type="ECO:0000313" key="3">
    <source>
        <dbReference type="Proteomes" id="UP000186817"/>
    </source>
</evidence>
<protein>
    <recommendedName>
        <fullName evidence="4">PH domain-containing protein</fullName>
    </recommendedName>
</protein>
<gene>
    <name evidence="2" type="ORF">AK812_SmicGene27887</name>
</gene>
<feature type="compositionally biased region" description="Low complexity" evidence="1">
    <location>
        <begin position="386"/>
        <end position="405"/>
    </location>
</feature>
<evidence type="ECO:0000256" key="1">
    <source>
        <dbReference type="SAM" id="MobiDB-lite"/>
    </source>
</evidence>
<accession>A0A1Q9D5U4</accession>
<dbReference type="EMBL" id="LSRX01000706">
    <property type="protein sequence ID" value="OLP90532.1"/>
    <property type="molecule type" value="Genomic_DNA"/>
</dbReference>